<comment type="similarity">
    <text evidence="1">Belongs to the RecO family.</text>
</comment>
<evidence type="ECO:0000259" key="7">
    <source>
        <dbReference type="Pfam" id="PF11967"/>
    </source>
</evidence>
<protein>
    <recommendedName>
        <fullName evidence="2">DNA repair protein RecO</fullName>
    </recommendedName>
    <alternativeName>
        <fullName evidence="6">Recombination protein O</fullName>
    </alternativeName>
</protein>
<evidence type="ECO:0000313" key="11">
    <source>
        <dbReference type="EMBL" id="CAB5056833.1"/>
    </source>
</evidence>
<dbReference type="SUPFAM" id="SSF50249">
    <property type="entry name" value="Nucleic acid-binding proteins"/>
    <property type="match status" value="1"/>
</dbReference>
<dbReference type="EMBL" id="CAEZYY010000012">
    <property type="protein sequence ID" value="CAB4753339.1"/>
    <property type="molecule type" value="Genomic_DNA"/>
</dbReference>
<dbReference type="PANTHER" id="PTHR33991:SF1">
    <property type="entry name" value="DNA REPAIR PROTEIN RECO"/>
    <property type="match status" value="1"/>
</dbReference>
<dbReference type="InterPro" id="IPR042242">
    <property type="entry name" value="RecO_C"/>
</dbReference>
<evidence type="ECO:0000313" key="8">
    <source>
        <dbReference type="EMBL" id="CAB4724873.1"/>
    </source>
</evidence>
<accession>A0A6J7DUH0</accession>
<dbReference type="NCBIfam" id="TIGR00613">
    <property type="entry name" value="reco"/>
    <property type="match status" value="1"/>
</dbReference>
<dbReference type="GO" id="GO:0006302">
    <property type="term" value="P:double-strand break repair"/>
    <property type="evidence" value="ECO:0007669"/>
    <property type="project" value="TreeGrafter"/>
</dbReference>
<evidence type="ECO:0000256" key="2">
    <source>
        <dbReference type="ARBA" id="ARBA00021310"/>
    </source>
</evidence>
<dbReference type="Gene3D" id="1.20.1440.120">
    <property type="entry name" value="Recombination protein O, C-terminal domain"/>
    <property type="match status" value="1"/>
</dbReference>
<dbReference type="AlphaFoldDB" id="A0A6J7DUH0"/>
<dbReference type="EMBL" id="CAFBLR010000068">
    <property type="protein sequence ID" value="CAB4873218.1"/>
    <property type="molecule type" value="Genomic_DNA"/>
</dbReference>
<dbReference type="Pfam" id="PF11967">
    <property type="entry name" value="RecO_N"/>
    <property type="match status" value="1"/>
</dbReference>
<dbReference type="GO" id="GO:0006310">
    <property type="term" value="P:DNA recombination"/>
    <property type="evidence" value="ECO:0007669"/>
    <property type="project" value="UniProtKB-KW"/>
</dbReference>
<evidence type="ECO:0000313" key="10">
    <source>
        <dbReference type="EMBL" id="CAB4873218.1"/>
    </source>
</evidence>
<gene>
    <name evidence="8" type="ORF">UFOPK2602_01998</name>
    <name evidence="9" type="ORF">UFOPK2806_01150</name>
    <name evidence="10" type="ORF">UFOPK3417_00857</name>
    <name evidence="11" type="ORF">UFOPK4306_00622</name>
</gene>
<dbReference type="SUPFAM" id="SSF57863">
    <property type="entry name" value="ArfGap/RecO-like zinc finger"/>
    <property type="match status" value="1"/>
</dbReference>
<evidence type="ECO:0000256" key="1">
    <source>
        <dbReference type="ARBA" id="ARBA00007452"/>
    </source>
</evidence>
<dbReference type="HAMAP" id="MF_00201">
    <property type="entry name" value="RecO"/>
    <property type="match status" value="1"/>
</dbReference>
<sequence>MTLYRDTGVVLRTYKLGEADRIIVLLTAGHGKVRAVAKGVRKTKSRFGGRLEPLCHLSLLMYEGRNLDVVSQVDTIDSPAPLLSDLDRLTQGLAMVEVVDHVAMDREPAPALYRMLVGALRTLGTRPSPLVVPAFYWKVLASEGVQPRLDSCVGCGTAEPEAVLVAFDMHEGGVLCRSCRRGRPVSSEALRITRMILGGQLNAALDEPASSATAEVGHLATAAIEHHIDRRLKSVAMFERGDRPA</sequence>
<dbReference type="InterPro" id="IPR012340">
    <property type="entry name" value="NA-bd_OB-fold"/>
</dbReference>
<dbReference type="EMBL" id="CAFBQP010000017">
    <property type="protein sequence ID" value="CAB5056833.1"/>
    <property type="molecule type" value="Genomic_DNA"/>
</dbReference>
<keyword evidence="5" id="KW-0234">DNA repair</keyword>
<dbReference type="InterPro" id="IPR022572">
    <property type="entry name" value="DNA_rep/recomb_RecO_N"/>
</dbReference>
<proteinExistence type="inferred from homology"/>
<reference evidence="10" key="1">
    <citation type="submission" date="2020-05" db="EMBL/GenBank/DDBJ databases">
        <authorList>
            <person name="Chiriac C."/>
            <person name="Salcher M."/>
            <person name="Ghai R."/>
            <person name="Kavagutti S V."/>
        </authorList>
    </citation>
    <scope>NUCLEOTIDE SEQUENCE</scope>
</reference>
<keyword evidence="4" id="KW-0233">DNA recombination</keyword>
<dbReference type="InterPro" id="IPR037278">
    <property type="entry name" value="ARFGAP/RecO"/>
</dbReference>
<evidence type="ECO:0000256" key="4">
    <source>
        <dbReference type="ARBA" id="ARBA00023172"/>
    </source>
</evidence>
<evidence type="ECO:0000313" key="9">
    <source>
        <dbReference type="EMBL" id="CAB4753339.1"/>
    </source>
</evidence>
<dbReference type="GO" id="GO:0043590">
    <property type="term" value="C:bacterial nucleoid"/>
    <property type="evidence" value="ECO:0007669"/>
    <property type="project" value="TreeGrafter"/>
</dbReference>
<evidence type="ECO:0000256" key="3">
    <source>
        <dbReference type="ARBA" id="ARBA00022763"/>
    </source>
</evidence>
<keyword evidence="3" id="KW-0227">DNA damage</keyword>
<dbReference type="Gene3D" id="2.40.50.140">
    <property type="entry name" value="Nucleic acid-binding proteins"/>
    <property type="match status" value="1"/>
</dbReference>
<name>A0A6J7DUH0_9ZZZZ</name>
<evidence type="ECO:0000256" key="5">
    <source>
        <dbReference type="ARBA" id="ARBA00023204"/>
    </source>
</evidence>
<dbReference type="InterPro" id="IPR003717">
    <property type="entry name" value="RecO"/>
</dbReference>
<dbReference type="PANTHER" id="PTHR33991">
    <property type="entry name" value="DNA REPAIR PROTEIN RECO"/>
    <property type="match status" value="1"/>
</dbReference>
<dbReference type="EMBL" id="CAEZXX010000176">
    <property type="protein sequence ID" value="CAB4724873.1"/>
    <property type="molecule type" value="Genomic_DNA"/>
</dbReference>
<organism evidence="10">
    <name type="scientific">freshwater metagenome</name>
    <dbReference type="NCBI Taxonomy" id="449393"/>
    <lineage>
        <taxon>unclassified sequences</taxon>
        <taxon>metagenomes</taxon>
        <taxon>ecological metagenomes</taxon>
    </lineage>
</organism>
<feature type="domain" description="DNA replication/recombination mediator RecO N-terminal" evidence="7">
    <location>
        <begin position="1"/>
        <end position="78"/>
    </location>
</feature>
<dbReference type="Pfam" id="PF02565">
    <property type="entry name" value="RecO_C"/>
    <property type="match status" value="1"/>
</dbReference>
<evidence type="ECO:0000256" key="6">
    <source>
        <dbReference type="ARBA" id="ARBA00033409"/>
    </source>
</evidence>